<keyword evidence="6 9" id="KW-0067">ATP-binding</keyword>
<evidence type="ECO:0000256" key="4">
    <source>
        <dbReference type="ARBA" id="ARBA00022729"/>
    </source>
</evidence>
<organism evidence="11 12">
    <name type="scientific">Kingdonia uniflora</name>
    <dbReference type="NCBI Taxonomy" id="39325"/>
    <lineage>
        <taxon>Eukaryota</taxon>
        <taxon>Viridiplantae</taxon>
        <taxon>Streptophyta</taxon>
        <taxon>Embryophyta</taxon>
        <taxon>Tracheophyta</taxon>
        <taxon>Spermatophyta</taxon>
        <taxon>Magnoliopsida</taxon>
        <taxon>Ranunculales</taxon>
        <taxon>Circaeasteraceae</taxon>
        <taxon>Kingdonia</taxon>
    </lineage>
</organism>
<dbReference type="SUPFAM" id="SSF56112">
    <property type="entry name" value="Protein kinase-like (PK-like)"/>
    <property type="match status" value="1"/>
</dbReference>
<keyword evidence="8" id="KW-0472">Membrane</keyword>
<evidence type="ECO:0000256" key="2">
    <source>
        <dbReference type="ARBA" id="ARBA00022679"/>
    </source>
</evidence>
<dbReference type="Pfam" id="PF07714">
    <property type="entry name" value="PK_Tyr_Ser-Thr"/>
    <property type="match status" value="1"/>
</dbReference>
<dbReference type="InterPro" id="IPR020635">
    <property type="entry name" value="Tyr_kinase_cat_dom"/>
</dbReference>
<evidence type="ECO:0000256" key="3">
    <source>
        <dbReference type="ARBA" id="ARBA00022692"/>
    </source>
</evidence>
<keyword evidence="5 9" id="KW-0547">Nucleotide-binding</keyword>
<dbReference type="GO" id="GO:0016020">
    <property type="term" value="C:membrane"/>
    <property type="evidence" value="ECO:0007669"/>
    <property type="project" value="UniProtKB-SubCell"/>
</dbReference>
<comment type="caution">
    <text evidence="11">The sequence shown here is derived from an EMBL/GenBank/DDBJ whole genome shotgun (WGS) entry which is preliminary data.</text>
</comment>
<sequence length="205" mass="22934">MPIDVLSMIEYPAMPHNGHNTSSYLKLYLCLATKIFSEKLGRGGFGAVFKGVLKNRTVVAVKRLDSTDQGAKEFSAEVDTVGNIHHINLIRLNGFCAEKSHRLLIYEYMSNGIFMKSGSVDEFTRERSNDLQRVFRNFDPNLRPQEKAIEYVRGLNAAKLEKIFARPFVGAMEGHIDAVSCMTKNPNHLKGIFSGSMNGDIVYGI</sequence>
<keyword evidence="7" id="KW-1133">Transmembrane helix</keyword>
<comment type="subcellular location">
    <subcellularLocation>
        <location evidence="1">Membrane</location>
        <topology evidence="1">Single-pass membrane protein</topology>
    </subcellularLocation>
</comment>
<reference evidence="11 12" key="1">
    <citation type="journal article" date="2020" name="IScience">
        <title>Genome Sequencing of the Endangered Kingdonia uniflora (Circaeasteraceae, Ranunculales) Reveals Potential Mechanisms of Evolutionary Specialization.</title>
        <authorList>
            <person name="Sun Y."/>
            <person name="Deng T."/>
            <person name="Zhang A."/>
            <person name="Moore M.J."/>
            <person name="Landis J.B."/>
            <person name="Lin N."/>
            <person name="Zhang H."/>
            <person name="Zhang X."/>
            <person name="Huang J."/>
            <person name="Zhang X."/>
            <person name="Sun H."/>
            <person name="Wang H."/>
        </authorList>
    </citation>
    <scope>NUCLEOTIDE SEQUENCE [LARGE SCALE GENOMIC DNA]</scope>
    <source>
        <strain evidence="11">TB1705</strain>
        <tissue evidence="11">Leaf</tissue>
    </source>
</reference>
<dbReference type="InterPro" id="IPR011009">
    <property type="entry name" value="Kinase-like_dom_sf"/>
</dbReference>
<dbReference type="InterPro" id="IPR001245">
    <property type="entry name" value="Ser-Thr/Tyr_kinase_cat_dom"/>
</dbReference>
<evidence type="ECO:0000256" key="5">
    <source>
        <dbReference type="ARBA" id="ARBA00022741"/>
    </source>
</evidence>
<keyword evidence="2" id="KW-0808">Transferase</keyword>
<feature type="domain" description="Protein kinase" evidence="10">
    <location>
        <begin position="34"/>
        <end position="205"/>
    </location>
</feature>
<feature type="binding site" evidence="9">
    <location>
        <position position="62"/>
    </location>
    <ligand>
        <name>ATP</name>
        <dbReference type="ChEBI" id="CHEBI:30616"/>
    </ligand>
</feature>
<evidence type="ECO:0000259" key="10">
    <source>
        <dbReference type="PROSITE" id="PS50011"/>
    </source>
</evidence>
<gene>
    <name evidence="11" type="ORF">GIB67_022295</name>
</gene>
<dbReference type="GO" id="GO:0004713">
    <property type="term" value="F:protein tyrosine kinase activity"/>
    <property type="evidence" value="ECO:0007669"/>
    <property type="project" value="InterPro"/>
</dbReference>
<dbReference type="Proteomes" id="UP000541444">
    <property type="component" value="Unassembled WGS sequence"/>
</dbReference>
<proteinExistence type="predicted"/>
<keyword evidence="4" id="KW-0732">Signal</keyword>
<keyword evidence="3" id="KW-0812">Transmembrane</keyword>
<dbReference type="PANTHER" id="PTHR47974:SF9">
    <property type="entry name" value="RECEPTOR-LIKE SERINE_THREONINE-PROTEIN KINASE"/>
    <property type="match status" value="1"/>
</dbReference>
<evidence type="ECO:0000256" key="6">
    <source>
        <dbReference type="ARBA" id="ARBA00022840"/>
    </source>
</evidence>
<evidence type="ECO:0000256" key="9">
    <source>
        <dbReference type="PROSITE-ProRule" id="PRU10141"/>
    </source>
</evidence>
<evidence type="ECO:0000256" key="1">
    <source>
        <dbReference type="ARBA" id="ARBA00004167"/>
    </source>
</evidence>
<dbReference type="OrthoDB" id="4062651at2759"/>
<protein>
    <recommendedName>
        <fullName evidence="10">Protein kinase domain-containing protein</fullName>
    </recommendedName>
</protein>
<accession>A0A7J7KW03</accession>
<dbReference type="Gene3D" id="3.30.200.20">
    <property type="entry name" value="Phosphorylase Kinase, domain 1"/>
    <property type="match status" value="1"/>
</dbReference>
<name>A0A7J7KW03_9MAGN</name>
<keyword evidence="12" id="KW-1185">Reference proteome</keyword>
<dbReference type="FunFam" id="3.30.200.20:FF:000178">
    <property type="entry name" value="serine/threonine-protein kinase PBS1-like"/>
    <property type="match status" value="1"/>
</dbReference>
<dbReference type="PROSITE" id="PS00107">
    <property type="entry name" value="PROTEIN_KINASE_ATP"/>
    <property type="match status" value="1"/>
</dbReference>
<evidence type="ECO:0000256" key="7">
    <source>
        <dbReference type="ARBA" id="ARBA00022989"/>
    </source>
</evidence>
<evidence type="ECO:0000313" key="11">
    <source>
        <dbReference type="EMBL" id="KAF6134555.1"/>
    </source>
</evidence>
<dbReference type="GO" id="GO:0005524">
    <property type="term" value="F:ATP binding"/>
    <property type="evidence" value="ECO:0007669"/>
    <property type="project" value="UniProtKB-UniRule"/>
</dbReference>
<dbReference type="PROSITE" id="PS50011">
    <property type="entry name" value="PROTEIN_KINASE_DOM"/>
    <property type="match status" value="1"/>
</dbReference>
<dbReference type="InterPro" id="IPR000719">
    <property type="entry name" value="Prot_kinase_dom"/>
</dbReference>
<evidence type="ECO:0000256" key="8">
    <source>
        <dbReference type="ARBA" id="ARBA00023136"/>
    </source>
</evidence>
<dbReference type="PANTHER" id="PTHR47974">
    <property type="entry name" value="OS07G0415500 PROTEIN"/>
    <property type="match status" value="1"/>
</dbReference>
<dbReference type="InterPro" id="IPR017441">
    <property type="entry name" value="Protein_kinase_ATP_BS"/>
</dbReference>
<dbReference type="EMBL" id="JACGCM010002835">
    <property type="protein sequence ID" value="KAF6134555.1"/>
    <property type="molecule type" value="Genomic_DNA"/>
</dbReference>
<evidence type="ECO:0000313" key="12">
    <source>
        <dbReference type="Proteomes" id="UP000541444"/>
    </source>
</evidence>
<dbReference type="AlphaFoldDB" id="A0A7J7KW03"/>
<dbReference type="SMART" id="SM00219">
    <property type="entry name" value="TyrKc"/>
    <property type="match status" value="1"/>
</dbReference>